<dbReference type="PANTHER" id="PTHR23531">
    <property type="entry name" value="QUINOLENE RESISTANCE PROTEIN NORA"/>
    <property type="match status" value="1"/>
</dbReference>
<feature type="domain" description="Major facilitator superfamily (MFS) profile" evidence="2">
    <location>
        <begin position="14"/>
        <end position="396"/>
    </location>
</feature>
<feature type="transmembrane region" description="Helical" evidence="1">
    <location>
        <begin position="78"/>
        <end position="98"/>
    </location>
</feature>
<feature type="transmembrane region" description="Helical" evidence="1">
    <location>
        <begin position="216"/>
        <end position="241"/>
    </location>
</feature>
<feature type="transmembrane region" description="Helical" evidence="1">
    <location>
        <begin position="49"/>
        <end position="71"/>
    </location>
</feature>
<dbReference type="PROSITE" id="PS50850">
    <property type="entry name" value="MFS"/>
    <property type="match status" value="1"/>
</dbReference>
<evidence type="ECO:0000313" key="3">
    <source>
        <dbReference type="EMBL" id="HHM44023.1"/>
    </source>
</evidence>
<dbReference type="EMBL" id="DRXH01000063">
    <property type="protein sequence ID" value="HHM44023.1"/>
    <property type="molecule type" value="Genomic_DNA"/>
</dbReference>
<feature type="transmembrane region" description="Helical" evidence="1">
    <location>
        <begin position="283"/>
        <end position="300"/>
    </location>
</feature>
<comment type="caution">
    <text evidence="3">The sequence shown here is derived from an EMBL/GenBank/DDBJ whole genome shotgun (WGS) entry which is preliminary data.</text>
</comment>
<dbReference type="InterPro" id="IPR020846">
    <property type="entry name" value="MFS_dom"/>
</dbReference>
<dbReference type="AlphaFoldDB" id="A0A7J3VTW6"/>
<keyword evidence="1" id="KW-1133">Transmembrane helix</keyword>
<feature type="transmembrane region" description="Helical" evidence="1">
    <location>
        <begin position="171"/>
        <end position="193"/>
    </location>
</feature>
<dbReference type="Gene3D" id="1.20.1250.20">
    <property type="entry name" value="MFS general substrate transporter like domains"/>
    <property type="match status" value="1"/>
</dbReference>
<sequence length="397" mass="42673">MTPREDKHQSDRIVNSLSATGFFISAQQQMVNPVIGIYANETLHVSPALVGYIFTFFSLSSLATKLSSFFIMSRKKVVNPLFVSGLLISVLAPVGYVAVDDYTVLLLLRIIHGAAFAYDTVLMLTIAGLNSDRNNLLRAIQRYTTFLAVGLTVGPIVGTVLVLLLGVRDTILASSLMGLGAFLTGLRAAGLALKEPAQDYSGTSAKALVKQLKDRVLASTSLAYLSYNIAYGGVLAFSPLIARREVGLSESMVTVMFFLYYVSALSARSTMSTLISRVKVQRVYVAILLVSAVGAFFIAASRNSFVFASGYVLMAVAHGLSFPLSSLIIARRFENSSLRLTANSVLMSMWDTGMMLGPVICSASLVFVALDHVLLPMAVFPLAGCLLMITASLDRSN</sequence>
<dbReference type="Pfam" id="PF07690">
    <property type="entry name" value="MFS_1"/>
    <property type="match status" value="1"/>
</dbReference>
<feature type="transmembrane region" description="Helical" evidence="1">
    <location>
        <begin position="306"/>
        <end position="330"/>
    </location>
</feature>
<dbReference type="PANTHER" id="PTHR23531:SF1">
    <property type="entry name" value="QUINOLENE RESISTANCE PROTEIN NORA"/>
    <property type="match status" value="1"/>
</dbReference>
<dbReference type="InterPro" id="IPR011701">
    <property type="entry name" value="MFS"/>
</dbReference>
<evidence type="ECO:0000259" key="2">
    <source>
        <dbReference type="PROSITE" id="PS50850"/>
    </source>
</evidence>
<feature type="transmembrane region" description="Helical" evidence="1">
    <location>
        <begin position="143"/>
        <end position="165"/>
    </location>
</feature>
<name>A0A7J3VTW6_CALS0</name>
<feature type="transmembrane region" description="Helical" evidence="1">
    <location>
        <begin position="342"/>
        <end position="367"/>
    </location>
</feature>
<accession>A0A7J3VTW6</accession>
<organism evidence="3">
    <name type="scientific">Caldiarchaeum subterraneum</name>
    <dbReference type="NCBI Taxonomy" id="311458"/>
    <lineage>
        <taxon>Archaea</taxon>
        <taxon>Nitrososphaerota</taxon>
        <taxon>Candidatus Caldarchaeales</taxon>
        <taxon>Candidatus Caldarchaeaceae</taxon>
        <taxon>Candidatus Caldarchaeum</taxon>
    </lineage>
</organism>
<reference evidence="3" key="1">
    <citation type="journal article" date="2020" name="mSystems">
        <title>Genome- and Community-Level Interaction Insights into Carbon Utilization and Element Cycling Functions of Hydrothermarchaeota in Hydrothermal Sediment.</title>
        <authorList>
            <person name="Zhou Z."/>
            <person name="Liu Y."/>
            <person name="Xu W."/>
            <person name="Pan J."/>
            <person name="Luo Z.H."/>
            <person name="Li M."/>
        </authorList>
    </citation>
    <scope>NUCLEOTIDE SEQUENCE [LARGE SCALE GENOMIC DNA]</scope>
    <source>
        <strain evidence="3">SpSt-1074</strain>
    </source>
</reference>
<gene>
    <name evidence="3" type="ORF">ENM31_01820</name>
</gene>
<protein>
    <submittedName>
        <fullName evidence="3">MFS transporter</fullName>
    </submittedName>
</protein>
<feature type="transmembrane region" description="Helical" evidence="1">
    <location>
        <begin position="373"/>
        <end position="393"/>
    </location>
</feature>
<feature type="transmembrane region" description="Helical" evidence="1">
    <location>
        <begin position="110"/>
        <end position="131"/>
    </location>
</feature>
<keyword evidence="1" id="KW-0472">Membrane</keyword>
<dbReference type="GO" id="GO:0022857">
    <property type="term" value="F:transmembrane transporter activity"/>
    <property type="evidence" value="ECO:0007669"/>
    <property type="project" value="InterPro"/>
</dbReference>
<dbReference type="SUPFAM" id="SSF103473">
    <property type="entry name" value="MFS general substrate transporter"/>
    <property type="match status" value="1"/>
</dbReference>
<keyword evidence="1" id="KW-0812">Transmembrane</keyword>
<feature type="transmembrane region" description="Helical" evidence="1">
    <location>
        <begin position="253"/>
        <end position="271"/>
    </location>
</feature>
<dbReference type="InterPro" id="IPR052714">
    <property type="entry name" value="MFS_Exporter"/>
</dbReference>
<dbReference type="InterPro" id="IPR036259">
    <property type="entry name" value="MFS_trans_sf"/>
</dbReference>
<proteinExistence type="predicted"/>
<evidence type="ECO:0000256" key="1">
    <source>
        <dbReference type="SAM" id="Phobius"/>
    </source>
</evidence>